<evidence type="ECO:0000256" key="2">
    <source>
        <dbReference type="ARBA" id="ARBA00023125"/>
    </source>
</evidence>
<dbReference type="InterPro" id="IPR009057">
    <property type="entry name" value="Homeodomain-like_sf"/>
</dbReference>
<dbReference type="Pfam" id="PF02311">
    <property type="entry name" value="AraC_binding"/>
    <property type="match status" value="1"/>
</dbReference>
<accession>A0A3R5WLM7</accession>
<dbReference type="EMBL" id="QRVK01000001">
    <property type="protein sequence ID" value="RGS44337.1"/>
    <property type="molecule type" value="Genomic_DNA"/>
</dbReference>
<reference evidence="5 6" key="1">
    <citation type="submission" date="2018-08" db="EMBL/GenBank/DDBJ databases">
        <title>A genome reference for cultivated species of the human gut microbiota.</title>
        <authorList>
            <person name="Zou Y."/>
            <person name="Xue W."/>
            <person name="Luo G."/>
        </authorList>
    </citation>
    <scope>NUCLEOTIDE SEQUENCE [LARGE SCALE GENOMIC DNA]</scope>
    <source>
        <strain evidence="5 6">AF22-21</strain>
    </source>
</reference>
<dbReference type="PANTHER" id="PTHR43280">
    <property type="entry name" value="ARAC-FAMILY TRANSCRIPTIONAL REGULATOR"/>
    <property type="match status" value="1"/>
</dbReference>
<dbReference type="AlphaFoldDB" id="A0A3R5WLM7"/>
<dbReference type="Pfam" id="PF12833">
    <property type="entry name" value="HTH_18"/>
    <property type="match status" value="1"/>
</dbReference>
<dbReference type="InterPro" id="IPR020449">
    <property type="entry name" value="Tscrpt_reg_AraC-type_HTH"/>
</dbReference>
<dbReference type="InterPro" id="IPR003313">
    <property type="entry name" value="AraC-bd"/>
</dbReference>
<feature type="domain" description="HTH araC/xylS-type" evidence="4">
    <location>
        <begin position="183"/>
        <end position="281"/>
    </location>
</feature>
<comment type="caution">
    <text evidence="5">The sequence shown here is derived from an EMBL/GenBank/DDBJ whole genome shotgun (WGS) entry which is preliminary data.</text>
</comment>
<dbReference type="GO" id="GO:0003700">
    <property type="term" value="F:DNA-binding transcription factor activity"/>
    <property type="evidence" value="ECO:0007669"/>
    <property type="project" value="InterPro"/>
</dbReference>
<evidence type="ECO:0000256" key="1">
    <source>
        <dbReference type="ARBA" id="ARBA00023015"/>
    </source>
</evidence>
<dbReference type="InterPro" id="IPR018060">
    <property type="entry name" value="HTH_AraC"/>
</dbReference>
<organism evidence="5 6">
    <name type="scientific">Coprococcus eutactus</name>
    <dbReference type="NCBI Taxonomy" id="33043"/>
    <lineage>
        <taxon>Bacteria</taxon>
        <taxon>Bacillati</taxon>
        <taxon>Bacillota</taxon>
        <taxon>Clostridia</taxon>
        <taxon>Lachnospirales</taxon>
        <taxon>Lachnospiraceae</taxon>
        <taxon>Coprococcus</taxon>
    </lineage>
</organism>
<proteinExistence type="predicted"/>
<dbReference type="PROSITE" id="PS01124">
    <property type="entry name" value="HTH_ARAC_FAMILY_2"/>
    <property type="match status" value="1"/>
</dbReference>
<dbReference type="SUPFAM" id="SSF51215">
    <property type="entry name" value="Regulatory protein AraC"/>
    <property type="match status" value="1"/>
</dbReference>
<dbReference type="InterPro" id="IPR037923">
    <property type="entry name" value="HTH-like"/>
</dbReference>
<dbReference type="SUPFAM" id="SSF46689">
    <property type="entry name" value="Homeodomain-like"/>
    <property type="match status" value="2"/>
</dbReference>
<keyword evidence="2" id="KW-0238">DNA-binding</keyword>
<dbReference type="OrthoDB" id="9782911at2"/>
<evidence type="ECO:0000259" key="4">
    <source>
        <dbReference type="PROSITE" id="PS01124"/>
    </source>
</evidence>
<evidence type="ECO:0000313" key="5">
    <source>
        <dbReference type="EMBL" id="RGS44337.1"/>
    </source>
</evidence>
<evidence type="ECO:0000313" key="6">
    <source>
        <dbReference type="Proteomes" id="UP000283295"/>
    </source>
</evidence>
<dbReference type="PRINTS" id="PR00032">
    <property type="entry name" value="HTHARAC"/>
</dbReference>
<sequence>MYTNSAYIHNSLLDIVDKSKPIIITSCGTYKLYTQKEFTTYRPKGRKDYQLIYVAAGKAHFEIDGKDMIACPGNMVIYRPRQMQRYVYYGDEHTEVFWVHFTGGEVKQILRRYGIDDDVNIFYGGDHAEYRTLFKQMIQELQLCRDDYEEMLEYIFRQILISVHRQQGQDDSKNVSAMAEEMDRAAGYFGEHYNEEIVVEDYANEHNMSVSWFIRNFRQRIGTTPTQYIMSKRIANAQMLLESSDYNMTEVAKIVGYDNPLYFSRVFKKEKGMSPMEYRKSIRR</sequence>
<keyword evidence="1" id="KW-0805">Transcription regulation</keyword>
<dbReference type="SMART" id="SM00342">
    <property type="entry name" value="HTH_ARAC"/>
    <property type="match status" value="1"/>
</dbReference>
<name>A0A3R5WLM7_9FIRM</name>
<dbReference type="GO" id="GO:0043565">
    <property type="term" value="F:sequence-specific DNA binding"/>
    <property type="evidence" value="ECO:0007669"/>
    <property type="project" value="InterPro"/>
</dbReference>
<dbReference type="Gene3D" id="2.60.120.280">
    <property type="entry name" value="Regulatory protein AraC"/>
    <property type="match status" value="1"/>
</dbReference>
<protein>
    <submittedName>
        <fullName evidence="5">AraC family transcriptional regulator</fullName>
    </submittedName>
</protein>
<keyword evidence="3" id="KW-0804">Transcription</keyword>
<gene>
    <name evidence="5" type="ORF">DWX94_00640</name>
</gene>
<evidence type="ECO:0000256" key="3">
    <source>
        <dbReference type="ARBA" id="ARBA00023163"/>
    </source>
</evidence>
<dbReference type="Gene3D" id="1.10.10.60">
    <property type="entry name" value="Homeodomain-like"/>
    <property type="match status" value="2"/>
</dbReference>
<dbReference type="PANTHER" id="PTHR43280:SF2">
    <property type="entry name" value="HTH-TYPE TRANSCRIPTIONAL REGULATOR EXSA"/>
    <property type="match status" value="1"/>
</dbReference>
<dbReference type="Proteomes" id="UP000283295">
    <property type="component" value="Unassembled WGS sequence"/>
</dbReference>